<keyword evidence="8" id="KW-0560">Oxidoreductase</keyword>
<dbReference type="GO" id="GO:0016705">
    <property type="term" value="F:oxidoreductase activity, acting on paired donors, with incorporation or reduction of molecular oxygen"/>
    <property type="evidence" value="ECO:0007669"/>
    <property type="project" value="InterPro"/>
</dbReference>
<keyword evidence="14" id="KW-1185">Reference proteome</keyword>
<comment type="caution">
    <text evidence="13">The sequence shown here is derived from an EMBL/GenBank/DDBJ whole genome shotgun (WGS) entry which is preliminary data.</text>
</comment>
<dbReference type="EMBL" id="JACEFO010002124">
    <property type="protein sequence ID" value="KAF8679398.1"/>
    <property type="molecule type" value="Genomic_DNA"/>
</dbReference>
<protein>
    <submittedName>
        <fullName evidence="13">Uncharacterized protein</fullName>
    </submittedName>
</protein>
<comment type="cofactor">
    <cofactor evidence="1">
        <name>heme</name>
        <dbReference type="ChEBI" id="CHEBI:30413"/>
    </cofactor>
</comment>
<evidence type="ECO:0000256" key="5">
    <source>
        <dbReference type="ARBA" id="ARBA00022692"/>
    </source>
</evidence>
<dbReference type="InterPro" id="IPR001128">
    <property type="entry name" value="Cyt_P450"/>
</dbReference>
<evidence type="ECO:0000256" key="7">
    <source>
        <dbReference type="ARBA" id="ARBA00022989"/>
    </source>
</evidence>
<evidence type="ECO:0000313" key="14">
    <source>
        <dbReference type="Proteomes" id="UP000636709"/>
    </source>
</evidence>
<keyword evidence="7" id="KW-1133">Transmembrane helix</keyword>
<comment type="subcellular location">
    <subcellularLocation>
        <location evidence="2">Membrane</location>
        <topology evidence="2">Single-pass membrane protein</topology>
    </subcellularLocation>
</comment>
<dbReference type="Proteomes" id="UP000636709">
    <property type="component" value="Unassembled WGS sequence"/>
</dbReference>
<evidence type="ECO:0000256" key="2">
    <source>
        <dbReference type="ARBA" id="ARBA00004167"/>
    </source>
</evidence>
<keyword evidence="4" id="KW-0349">Heme</keyword>
<keyword evidence="11" id="KW-0472">Membrane</keyword>
<feature type="region of interest" description="Disordered" evidence="12">
    <location>
        <begin position="53"/>
        <end position="76"/>
    </location>
</feature>
<dbReference type="GO" id="GO:0020037">
    <property type="term" value="F:heme binding"/>
    <property type="evidence" value="ECO:0007669"/>
    <property type="project" value="InterPro"/>
</dbReference>
<evidence type="ECO:0000256" key="12">
    <source>
        <dbReference type="SAM" id="MobiDB-lite"/>
    </source>
</evidence>
<comment type="similarity">
    <text evidence="3">Belongs to the cytochrome P450 family.</text>
</comment>
<evidence type="ECO:0000256" key="9">
    <source>
        <dbReference type="ARBA" id="ARBA00023004"/>
    </source>
</evidence>
<dbReference type="OrthoDB" id="785055at2759"/>
<evidence type="ECO:0000256" key="6">
    <source>
        <dbReference type="ARBA" id="ARBA00022723"/>
    </source>
</evidence>
<dbReference type="AlphaFoldDB" id="A0A835EFF7"/>
<keyword evidence="6" id="KW-0479">Metal-binding</keyword>
<evidence type="ECO:0000313" key="13">
    <source>
        <dbReference type="EMBL" id="KAF8679398.1"/>
    </source>
</evidence>
<evidence type="ECO:0000256" key="3">
    <source>
        <dbReference type="ARBA" id="ARBA00010617"/>
    </source>
</evidence>
<dbReference type="PANTHER" id="PTHR47953">
    <property type="entry name" value="OS08G0105600 PROTEIN"/>
    <property type="match status" value="1"/>
</dbReference>
<keyword evidence="9" id="KW-0408">Iron</keyword>
<sequence length="254" mass="27324">MVDLPRNDVLFLPLLVAPTTTGRLPPSPWALPITPTQSLPDIDLPVLALADADASQPDAARDEARAGEDDGEKRAAGVEDEDLLDVLLRVQREDQLDPPLTTDTIKAIIIAGHLRGEQRDVVDDAPDEVRCVLAGQSNVIVTDYLPLVIKEALRLRECRSPCRVLGLDVPAGAIIETLTLKGRSSAPAGQRTCPGIGFGLANMELALASLLYHFDWELPDGAEPGELDMTEAPRLAHLVLGVLLPTIRVPLRGE</sequence>
<dbReference type="GO" id="GO:0005506">
    <property type="term" value="F:iron ion binding"/>
    <property type="evidence" value="ECO:0007669"/>
    <property type="project" value="InterPro"/>
</dbReference>
<evidence type="ECO:0000256" key="11">
    <source>
        <dbReference type="ARBA" id="ARBA00023136"/>
    </source>
</evidence>
<evidence type="ECO:0000256" key="8">
    <source>
        <dbReference type="ARBA" id="ARBA00023002"/>
    </source>
</evidence>
<evidence type="ECO:0000256" key="1">
    <source>
        <dbReference type="ARBA" id="ARBA00001971"/>
    </source>
</evidence>
<dbReference type="Gene3D" id="1.10.630.10">
    <property type="entry name" value="Cytochrome P450"/>
    <property type="match status" value="1"/>
</dbReference>
<gene>
    <name evidence="13" type="ORF">HU200_045741</name>
</gene>
<reference evidence="13" key="1">
    <citation type="submission" date="2020-07" db="EMBL/GenBank/DDBJ databases">
        <title>Genome sequence and genetic diversity analysis of an under-domesticated orphan crop, white fonio (Digitaria exilis).</title>
        <authorList>
            <person name="Bennetzen J.L."/>
            <person name="Chen S."/>
            <person name="Ma X."/>
            <person name="Wang X."/>
            <person name="Yssel A.E.J."/>
            <person name="Chaluvadi S.R."/>
            <person name="Johnson M."/>
            <person name="Gangashetty P."/>
            <person name="Hamidou F."/>
            <person name="Sanogo M.D."/>
            <person name="Zwaenepoel A."/>
            <person name="Wallace J."/>
            <person name="Van De Peer Y."/>
            <person name="Van Deynze A."/>
        </authorList>
    </citation>
    <scope>NUCLEOTIDE SEQUENCE</scope>
    <source>
        <tissue evidence="13">Leaves</tissue>
    </source>
</reference>
<feature type="compositionally biased region" description="Basic and acidic residues" evidence="12">
    <location>
        <begin position="59"/>
        <end position="76"/>
    </location>
</feature>
<keyword evidence="5" id="KW-0812">Transmembrane</keyword>
<keyword evidence="10" id="KW-0503">Monooxygenase</keyword>
<evidence type="ECO:0000256" key="4">
    <source>
        <dbReference type="ARBA" id="ARBA00022617"/>
    </source>
</evidence>
<name>A0A835EFF7_9POAL</name>
<dbReference type="SUPFAM" id="SSF48264">
    <property type="entry name" value="Cytochrome P450"/>
    <property type="match status" value="1"/>
</dbReference>
<dbReference type="PANTHER" id="PTHR47953:SF19">
    <property type="entry name" value="OS06G0641600 PROTEIN"/>
    <property type="match status" value="1"/>
</dbReference>
<dbReference type="Pfam" id="PF00067">
    <property type="entry name" value="p450"/>
    <property type="match status" value="1"/>
</dbReference>
<proteinExistence type="inferred from homology"/>
<evidence type="ECO:0000256" key="10">
    <source>
        <dbReference type="ARBA" id="ARBA00023033"/>
    </source>
</evidence>
<dbReference type="GO" id="GO:0004497">
    <property type="term" value="F:monooxygenase activity"/>
    <property type="evidence" value="ECO:0007669"/>
    <property type="project" value="UniProtKB-KW"/>
</dbReference>
<accession>A0A835EFF7</accession>
<organism evidence="13 14">
    <name type="scientific">Digitaria exilis</name>
    <dbReference type="NCBI Taxonomy" id="1010633"/>
    <lineage>
        <taxon>Eukaryota</taxon>
        <taxon>Viridiplantae</taxon>
        <taxon>Streptophyta</taxon>
        <taxon>Embryophyta</taxon>
        <taxon>Tracheophyta</taxon>
        <taxon>Spermatophyta</taxon>
        <taxon>Magnoliopsida</taxon>
        <taxon>Liliopsida</taxon>
        <taxon>Poales</taxon>
        <taxon>Poaceae</taxon>
        <taxon>PACMAD clade</taxon>
        <taxon>Panicoideae</taxon>
        <taxon>Panicodae</taxon>
        <taxon>Paniceae</taxon>
        <taxon>Anthephorinae</taxon>
        <taxon>Digitaria</taxon>
    </lineage>
</organism>
<dbReference type="InterPro" id="IPR052306">
    <property type="entry name" value="CYP450_71D"/>
</dbReference>
<dbReference type="GO" id="GO:0016020">
    <property type="term" value="C:membrane"/>
    <property type="evidence" value="ECO:0007669"/>
    <property type="project" value="UniProtKB-SubCell"/>
</dbReference>
<dbReference type="InterPro" id="IPR036396">
    <property type="entry name" value="Cyt_P450_sf"/>
</dbReference>